<evidence type="ECO:0000256" key="7">
    <source>
        <dbReference type="RuleBase" id="RU003942"/>
    </source>
</evidence>
<dbReference type="Pfam" id="PF00893">
    <property type="entry name" value="Multi_Drug_Res"/>
    <property type="match status" value="1"/>
</dbReference>
<dbReference type="InterPro" id="IPR045324">
    <property type="entry name" value="Small_multidrug_res"/>
</dbReference>
<dbReference type="InterPro" id="IPR037185">
    <property type="entry name" value="EmrE-like"/>
</dbReference>
<evidence type="ECO:0000313" key="10">
    <source>
        <dbReference type="Proteomes" id="UP001501196"/>
    </source>
</evidence>
<dbReference type="EMBL" id="BAAAPW010000002">
    <property type="protein sequence ID" value="GAA2032489.1"/>
    <property type="molecule type" value="Genomic_DNA"/>
</dbReference>
<organism evidence="9 10">
    <name type="scientific">Agromyces tropicus</name>
    <dbReference type="NCBI Taxonomy" id="555371"/>
    <lineage>
        <taxon>Bacteria</taxon>
        <taxon>Bacillati</taxon>
        <taxon>Actinomycetota</taxon>
        <taxon>Actinomycetes</taxon>
        <taxon>Micrococcales</taxon>
        <taxon>Microbacteriaceae</taxon>
        <taxon>Agromyces</taxon>
    </lineage>
</organism>
<accession>A0ABN2UAC2</accession>
<evidence type="ECO:0000256" key="5">
    <source>
        <dbReference type="ARBA" id="ARBA00022989"/>
    </source>
</evidence>
<evidence type="ECO:0000256" key="8">
    <source>
        <dbReference type="SAM" id="Phobius"/>
    </source>
</evidence>
<evidence type="ECO:0000256" key="4">
    <source>
        <dbReference type="ARBA" id="ARBA00022692"/>
    </source>
</evidence>
<feature type="transmembrane region" description="Helical" evidence="8">
    <location>
        <begin position="29"/>
        <end position="50"/>
    </location>
</feature>
<keyword evidence="10" id="KW-1185">Reference proteome</keyword>
<dbReference type="PANTHER" id="PTHR30561">
    <property type="entry name" value="SMR FAMILY PROTON-DEPENDENT DRUG EFFLUX TRANSPORTER SUGE"/>
    <property type="match status" value="1"/>
</dbReference>
<dbReference type="InterPro" id="IPR000390">
    <property type="entry name" value="Small_drug/metabolite_transptr"/>
</dbReference>
<dbReference type="Gene3D" id="1.10.3730.20">
    <property type="match status" value="1"/>
</dbReference>
<keyword evidence="6 8" id="KW-0472">Membrane</keyword>
<evidence type="ECO:0000256" key="1">
    <source>
        <dbReference type="ARBA" id="ARBA00004651"/>
    </source>
</evidence>
<evidence type="ECO:0000256" key="6">
    <source>
        <dbReference type="ARBA" id="ARBA00023136"/>
    </source>
</evidence>
<comment type="caution">
    <text evidence="9">The sequence shown here is derived from an EMBL/GenBank/DDBJ whole genome shotgun (WGS) entry which is preliminary data.</text>
</comment>
<name>A0ABN2UAC2_9MICO</name>
<feature type="transmembrane region" description="Helical" evidence="8">
    <location>
        <begin position="57"/>
        <end position="78"/>
    </location>
</feature>
<comment type="similarity">
    <text evidence="7">Belongs to the drug/metabolite transporter (DMT) superfamily. Small multidrug resistance (SMR) (TC 2.A.7.1) family.</text>
</comment>
<comment type="subcellular location">
    <subcellularLocation>
        <location evidence="1 7">Cell membrane</location>
        <topology evidence="1 7">Multi-pass membrane protein</topology>
    </subcellularLocation>
</comment>
<feature type="transmembrane region" description="Helical" evidence="8">
    <location>
        <begin position="84"/>
        <end position="104"/>
    </location>
</feature>
<evidence type="ECO:0000256" key="3">
    <source>
        <dbReference type="ARBA" id="ARBA00022475"/>
    </source>
</evidence>
<dbReference type="Proteomes" id="UP001501196">
    <property type="component" value="Unassembled WGS sequence"/>
</dbReference>
<dbReference type="PANTHER" id="PTHR30561:SF1">
    <property type="entry name" value="MULTIDRUG TRANSPORTER EMRE"/>
    <property type="match status" value="1"/>
</dbReference>
<gene>
    <name evidence="9" type="ORF">GCM10009819_15660</name>
</gene>
<keyword evidence="2" id="KW-0813">Transport</keyword>
<evidence type="ECO:0000256" key="2">
    <source>
        <dbReference type="ARBA" id="ARBA00022448"/>
    </source>
</evidence>
<protein>
    <submittedName>
        <fullName evidence="9">SMR family transporter</fullName>
    </submittedName>
</protein>
<keyword evidence="5 8" id="KW-1133">Transmembrane helix</keyword>
<reference evidence="9 10" key="1">
    <citation type="journal article" date="2019" name="Int. J. Syst. Evol. Microbiol.">
        <title>The Global Catalogue of Microorganisms (GCM) 10K type strain sequencing project: providing services to taxonomists for standard genome sequencing and annotation.</title>
        <authorList>
            <consortium name="The Broad Institute Genomics Platform"/>
            <consortium name="The Broad Institute Genome Sequencing Center for Infectious Disease"/>
            <person name="Wu L."/>
            <person name="Ma J."/>
        </authorList>
    </citation>
    <scope>NUCLEOTIDE SEQUENCE [LARGE SCALE GENOMIC DNA]</scope>
    <source>
        <strain evidence="9 10">JCM 15672</strain>
    </source>
</reference>
<evidence type="ECO:0000313" key="9">
    <source>
        <dbReference type="EMBL" id="GAA2032489.1"/>
    </source>
</evidence>
<keyword evidence="4 7" id="KW-0812">Transmembrane</keyword>
<dbReference type="SUPFAM" id="SSF103481">
    <property type="entry name" value="Multidrug resistance efflux transporter EmrE"/>
    <property type="match status" value="1"/>
</dbReference>
<dbReference type="RefSeq" id="WP_344371439.1">
    <property type="nucleotide sequence ID" value="NZ_BAAAPW010000002.1"/>
</dbReference>
<sequence length="111" mass="11482">MAWVYLGVAIAAEVAATSLIGFTAGFTRLWWTLVVLAGYGLSFWMLALTVRELEIGIVYAIWSGVGTAAIVAIGVLFLGESLSVAKLLGIGLIVAGVLVLNIFAGESAAHG</sequence>
<proteinExistence type="inferred from homology"/>
<keyword evidence="3" id="KW-1003">Cell membrane</keyword>